<keyword evidence="4" id="KW-1185">Reference proteome</keyword>
<protein>
    <submittedName>
        <fullName evidence="3">FAD-dependent oxidoreductase</fullName>
    </submittedName>
</protein>
<dbReference type="Gene3D" id="3.50.50.60">
    <property type="entry name" value="FAD/NAD(P)-binding domain"/>
    <property type="match status" value="1"/>
</dbReference>
<feature type="domain" description="FAD dependent oxidoreductase" evidence="2">
    <location>
        <begin position="19"/>
        <end position="377"/>
    </location>
</feature>
<keyword evidence="1" id="KW-0560">Oxidoreductase</keyword>
<reference evidence="3 4" key="1">
    <citation type="submission" date="2018-05" db="EMBL/GenBank/DDBJ databases">
        <title>Chitinophaga sp. nov., isolated from rhizosphere soil of Alhagi.</title>
        <authorList>
            <person name="Liu Y."/>
        </authorList>
    </citation>
    <scope>NUCLEOTIDE SEQUENCE [LARGE SCALE GENOMIC DNA]</scope>
    <source>
        <strain evidence="3 4">T22</strain>
    </source>
</reference>
<dbReference type="InterPro" id="IPR006076">
    <property type="entry name" value="FAD-dep_OxRdtase"/>
</dbReference>
<evidence type="ECO:0000259" key="2">
    <source>
        <dbReference type="Pfam" id="PF01266"/>
    </source>
</evidence>
<dbReference type="PANTHER" id="PTHR13847:SF289">
    <property type="entry name" value="GLYCINE OXIDASE"/>
    <property type="match status" value="1"/>
</dbReference>
<dbReference type="Gene3D" id="3.30.9.10">
    <property type="entry name" value="D-Amino Acid Oxidase, subunit A, domain 2"/>
    <property type="match status" value="1"/>
</dbReference>
<name>A0ABM6WAR0_9BACT</name>
<proteinExistence type="predicted"/>
<evidence type="ECO:0000313" key="4">
    <source>
        <dbReference type="Proteomes" id="UP000246099"/>
    </source>
</evidence>
<dbReference type="EMBL" id="CP029600">
    <property type="protein sequence ID" value="AWO01030.1"/>
    <property type="molecule type" value="Genomic_DNA"/>
</dbReference>
<sequence length="404" mass="44743">MLFNSRMLLLSLQTMHQYDYIIIGQGIAGTVLSWRLVQAGQRVLVYDNGRPGTASRTAAGIINPVSGRRFELAWLYDIIYPEAVRCYRAMENELGISCFHERDIWNVWPSAQMRDAFERAVKEFESNRGGAEAPHFDEAAAGADPQPVIPSAGAVPPTGGDTPRSASYMFKPAASRYEGLLHQPHGAGIIKGANVHLHRLLPAWRTWLLHRDMLREEQFDITALAMQEEGVQYKDVTARAAICCEGVESPANPYFAGLRFLPNKGEALLVEVPGLVTADIIKKSITLVPQEAGTYWAGATFSWEYANALPGADARASLESGLQQLLRIPYTVKDHIAAVRPSGMDRRPFVGMHPRYPQLGIFNGMGSKGCSLAPWAAGQFCRHLLQGQPLRPEIDIKRYFNALR</sequence>
<evidence type="ECO:0000313" key="3">
    <source>
        <dbReference type="EMBL" id="AWO01030.1"/>
    </source>
</evidence>
<dbReference type="Pfam" id="PF01266">
    <property type="entry name" value="DAO"/>
    <property type="match status" value="1"/>
</dbReference>
<dbReference type="Proteomes" id="UP000246099">
    <property type="component" value="Chromosome"/>
</dbReference>
<dbReference type="PANTHER" id="PTHR13847">
    <property type="entry name" value="SARCOSINE DEHYDROGENASE-RELATED"/>
    <property type="match status" value="1"/>
</dbReference>
<evidence type="ECO:0000256" key="1">
    <source>
        <dbReference type="ARBA" id="ARBA00023002"/>
    </source>
</evidence>
<dbReference type="InterPro" id="IPR036188">
    <property type="entry name" value="FAD/NAD-bd_sf"/>
</dbReference>
<organism evidence="3 4">
    <name type="scientific">Chitinophaga alhagiae</name>
    <dbReference type="NCBI Taxonomy" id="2203219"/>
    <lineage>
        <taxon>Bacteria</taxon>
        <taxon>Pseudomonadati</taxon>
        <taxon>Bacteroidota</taxon>
        <taxon>Chitinophagia</taxon>
        <taxon>Chitinophagales</taxon>
        <taxon>Chitinophagaceae</taxon>
        <taxon>Chitinophaga</taxon>
    </lineage>
</organism>
<accession>A0ABM6WAR0</accession>
<gene>
    <name evidence="3" type="ORF">DLD77_04620</name>
</gene>
<dbReference type="SUPFAM" id="SSF51971">
    <property type="entry name" value="Nucleotide-binding domain"/>
    <property type="match status" value="1"/>
</dbReference>